<dbReference type="Proteomes" id="UP001279660">
    <property type="component" value="Unassembled WGS sequence"/>
</dbReference>
<organism evidence="2 3">
    <name type="scientific">Sphingomonas echinoides</name>
    <dbReference type="NCBI Taxonomy" id="59803"/>
    <lineage>
        <taxon>Bacteria</taxon>
        <taxon>Pseudomonadati</taxon>
        <taxon>Pseudomonadota</taxon>
        <taxon>Alphaproteobacteria</taxon>
        <taxon>Sphingomonadales</taxon>
        <taxon>Sphingomonadaceae</taxon>
        <taxon>Sphingomonas</taxon>
    </lineage>
</organism>
<dbReference type="SUPFAM" id="SSF50199">
    <property type="entry name" value="Staphylococcal nuclease"/>
    <property type="match status" value="1"/>
</dbReference>
<proteinExistence type="predicted"/>
<dbReference type="InterPro" id="IPR035437">
    <property type="entry name" value="SNase_OB-fold_sf"/>
</dbReference>
<keyword evidence="3" id="KW-1185">Reference proteome</keyword>
<reference evidence="2 3" key="1">
    <citation type="submission" date="2023-11" db="EMBL/GenBank/DDBJ databases">
        <title>MicrobeMod: A computational toolkit for identifying prokaryotic methylation and restriction-modification with nanopore sequencing.</title>
        <authorList>
            <person name="Crits-Christoph A."/>
            <person name="Kang S.C."/>
            <person name="Lee H."/>
            <person name="Ostrov N."/>
        </authorList>
    </citation>
    <scope>NUCLEOTIDE SEQUENCE [LARGE SCALE GENOMIC DNA]</scope>
    <source>
        <strain evidence="2 3">ATCC 14820</strain>
    </source>
</reference>
<protein>
    <submittedName>
        <fullName evidence="2">Thermonuclease family protein</fullName>
    </submittedName>
</protein>
<dbReference type="PANTHER" id="PTHR12302">
    <property type="entry name" value="EBNA2 BINDING PROTEIN P100"/>
    <property type="match status" value="1"/>
</dbReference>
<dbReference type="SMART" id="SM00318">
    <property type="entry name" value="SNc"/>
    <property type="match status" value="1"/>
</dbReference>
<sequence>MLAVVVATLTIGRKWREHHPSGVAAAQPERASASGAEFSGSTMVGDAGAPVRVIDGDTIAIGEDHVRLFGIDAPEKAQTCEVEGIDSACGDDATRALEQLIGTSRPTCVERSRDRYGRAVAVCSVSGRDLGREMVANGWAVAFTRYSQDYVTEEAAAKAERRGLWQGRFERPDVWRAERR</sequence>
<dbReference type="Gene3D" id="2.40.50.90">
    <property type="match status" value="1"/>
</dbReference>
<name>A0ABU4PLK0_9SPHN</name>
<comment type="caution">
    <text evidence="2">The sequence shown here is derived from an EMBL/GenBank/DDBJ whole genome shotgun (WGS) entry which is preliminary data.</text>
</comment>
<dbReference type="Pfam" id="PF00565">
    <property type="entry name" value="SNase"/>
    <property type="match status" value="1"/>
</dbReference>
<dbReference type="PANTHER" id="PTHR12302:SF26">
    <property type="entry name" value="BLR1266 PROTEIN"/>
    <property type="match status" value="1"/>
</dbReference>
<dbReference type="EMBL" id="JAWXXV010000001">
    <property type="protein sequence ID" value="MDX5985068.1"/>
    <property type="molecule type" value="Genomic_DNA"/>
</dbReference>
<evidence type="ECO:0000313" key="3">
    <source>
        <dbReference type="Proteomes" id="UP001279660"/>
    </source>
</evidence>
<evidence type="ECO:0000313" key="2">
    <source>
        <dbReference type="EMBL" id="MDX5985068.1"/>
    </source>
</evidence>
<dbReference type="RefSeq" id="WP_245535611.1">
    <property type="nucleotide sequence ID" value="NZ_JAWXXV010000001.1"/>
</dbReference>
<accession>A0ABU4PLK0</accession>
<dbReference type="PROSITE" id="PS50830">
    <property type="entry name" value="TNASE_3"/>
    <property type="match status" value="1"/>
</dbReference>
<gene>
    <name evidence="2" type="ORF">SIL82_12430</name>
</gene>
<feature type="domain" description="TNase-like" evidence="1">
    <location>
        <begin position="52"/>
        <end position="167"/>
    </location>
</feature>
<evidence type="ECO:0000259" key="1">
    <source>
        <dbReference type="PROSITE" id="PS50830"/>
    </source>
</evidence>
<dbReference type="InterPro" id="IPR016071">
    <property type="entry name" value="Staphylococal_nuclease_OB-fold"/>
</dbReference>